<evidence type="ECO:0000313" key="1">
    <source>
        <dbReference type="EMBL" id="MFB9836544.1"/>
    </source>
</evidence>
<organism evidence="1 2">
    <name type="scientific">Actinoallomurus acaciae</name>
    <dbReference type="NCBI Taxonomy" id="502577"/>
    <lineage>
        <taxon>Bacteria</taxon>
        <taxon>Bacillati</taxon>
        <taxon>Actinomycetota</taxon>
        <taxon>Actinomycetes</taxon>
        <taxon>Streptosporangiales</taxon>
        <taxon>Thermomonosporaceae</taxon>
        <taxon>Actinoallomurus</taxon>
    </lineage>
</organism>
<name>A0ABV5YNB1_9ACTN</name>
<gene>
    <name evidence="1" type="ORF">ACFFNX_30660</name>
</gene>
<protein>
    <submittedName>
        <fullName evidence="1">Uncharacterized protein</fullName>
    </submittedName>
</protein>
<dbReference type="EMBL" id="JBHLZP010000287">
    <property type="protein sequence ID" value="MFB9836544.1"/>
    <property type="molecule type" value="Genomic_DNA"/>
</dbReference>
<accession>A0ABV5YNB1</accession>
<reference evidence="1 2" key="1">
    <citation type="submission" date="2024-09" db="EMBL/GenBank/DDBJ databases">
        <authorList>
            <person name="Sun Q."/>
            <person name="Mori K."/>
        </authorList>
    </citation>
    <scope>NUCLEOTIDE SEQUENCE [LARGE SCALE GENOMIC DNA]</scope>
    <source>
        <strain evidence="1 2">TBRC 0563</strain>
    </source>
</reference>
<comment type="caution">
    <text evidence="1">The sequence shown here is derived from an EMBL/GenBank/DDBJ whole genome shotgun (WGS) entry which is preliminary data.</text>
</comment>
<dbReference type="Proteomes" id="UP001589627">
    <property type="component" value="Unassembled WGS sequence"/>
</dbReference>
<evidence type="ECO:0000313" key="2">
    <source>
        <dbReference type="Proteomes" id="UP001589627"/>
    </source>
</evidence>
<proteinExistence type="predicted"/>
<dbReference type="RefSeq" id="WP_378209357.1">
    <property type="nucleotide sequence ID" value="NZ_JBHLZP010000287.1"/>
</dbReference>
<keyword evidence="2" id="KW-1185">Reference proteome</keyword>
<sequence length="42" mass="4609">MVDPRHAYGSVTLTSRAGPVRLSRRPSGVDRRFAERLALGAE</sequence>